<feature type="transmembrane region" description="Helical" evidence="8">
    <location>
        <begin position="394"/>
        <end position="412"/>
    </location>
</feature>
<dbReference type="eggNOG" id="ENOG502RZWF">
    <property type="taxonomic scope" value="Eukaryota"/>
</dbReference>
<keyword evidence="5 8" id="KW-0472">Membrane</keyword>
<evidence type="ECO:0008006" key="12">
    <source>
        <dbReference type="Google" id="ProtNLM"/>
    </source>
</evidence>
<reference evidence="10 11" key="1">
    <citation type="journal article" date="2007" name="Nature">
        <title>Evolution of genes and genomes on the Drosophila phylogeny.</title>
        <authorList>
            <consortium name="Drosophila 12 Genomes Consortium"/>
            <person name="Clark A.G."/>
            <person name="Eisen M.B."/>
            <person name="Smith D.R."/>
            <person name="Bergman C.M."/>
            <person name="Oliver B."/>
            <person name="Markow T.A."/>
            <person name="Kaufman T.C."/>
            <person name="Kellis M."/>
            <person name="Gelbart W."/>
            <person name="Iyer V.N."/>
            <person name="Pollard D.A."/>
            <person name="Sackton T.B."/>
            <person name="Larracuente A.M."/>
            <person name="Singh N.D."/>
            <person name="Abad J.P."/>
            <person name="Abt D.N."/>
            <person name="Adryan B."/>
            <person name="Aguade M."/>
            <person name="Akashi H."/>
            <person name="Anderson W.W."/>
            <person name="Aquadro C.F."/>
            <person name="Ardell D.H."/>
            <person name="Arguello R."/>
            <person name="Artieri C.G."/>
            <person name="Barbash D.A."/>
            <person name="Barker D."/>
            <person name="Barsanti P."/>
            <person name="Batterham P."/>
            <person name="Batzoglou S."/>
            <person name="Begun D."/>
            <person name="Bhutkar A."/>
            <person name="Blanco E."/>
            <person name="Bosak S.A."/>
            <person name="Bradley R.K."/>
            <person name="Brand A.D."/>
            <person name="Brent M.R."/>
            <person name="Brooks A.N."/>
            <person name="Brown R.H."/>
            <person name="Butlin R.K."/>
            <person name="Caggese C."/>
            <person name="Calvi B.R."/>
            <person name="Bernardo de Carvalho A."/>
            <person name="Caspi A."/>
            <person name="Castrezana S."/>
            <person name="Celniker S.E."/>
            <person name="Chang J.L."/>
            <person name="Chapple C."/>
            <person name="Chatterji S."/>
            <person name="Chinwalla A."/>
            <person name="Civetta A."/>
            <person name="Clifton S.W."/>
            <person name="Comeron J.M."/>
            <person name="Costello J.C."/>
            <person name="Coyne J.A."/>
            <person name="Daub J."/>
            <person name="David R.G."/>
            <person name="Delcher A.L."/>
            <person name="Delehaunty K."/>
            <person name="Do C.B."/>
            <person name="Ebling H."/>
            <person name="Edwards K."/>
            <person name="Eickbush T."/>
            <person name="Evans J.D."/>
            <person name="Filipski A."/>
            <person name="Findeiss S."/>
            <person name="Freyhult E."/>
            <person name="Fulton L."/>
            <person name="Fulton R."/>
            <person name="Garcia A.C."/>
            <person name="Gardiner A."/>
            <person name="Garfield D.A."/>
            <person name="Garvin B.E."/>
            <person name="Gibson G."/>
            <person name="Gilbert D."/>
            <person name="Gnerre S."/>
            <person name="Godfrey J."/>
            <person name="Good R."/>
            <person name="Gotea V."/>
            <person name="Gravely B."/>
            <person name="Greenberg A.J."/>
            <person name="Griffiths-Jones S."/>
            <person name="Gross S."/>
            <person name="Guigo R."/>
            <person name="Gustafson E.A."/>
            <person name="Haerty W."/>
            <person name="Hahn M.W."/>
            <person name="Halligan D.L."/>
            <person name="Halpern A.L."/>
            <person name="Halter G.M."/>
            <person name="Han M.V."/>
            <person name="Heger A."/>
            <person name="Hillier L."/>
            <person name="Hinrichs A.S."/>
            <person name="Holmes I."/>
            <person name="Hoskins R.A."/>
            <person name="Hubisz M.J."/>
            <person name="Hultmark D."/>
            <person name="Huntley M.A."/>
            <person name="Jaffe D.B."/>
            <person name="Jagadeeshan S."/>
            <person name="Jeck W.R."/>
            <person name="Johnson J."/>
            <person name="Jones C.D."/>
            <person name="Jordan W.C."/>
            <person name="Karpen G.H."/>
            <person name="Kataoka E."/>
            <person name="Keightley P.D."/>
            <person name="Kheradpour P."/>
            <person name="Kirkness E.F."/>
            <person name="Koerich L.B."/>
            <person name="Kristiansen K."/>
            <person name="Kudrna D."/>
            <person name="Kulathinal R.J."/>
            <person name="Kumar S."/>
            <person name="Kwok R."/>
            <person name="Lander E."/>
            <person name="Langley C.H."/>
            <person name="Lapoint R."/>
            <person name="Lazzaro B.P."/>
            <person name="Lee S.J."/>
            <person name="Levesque L."/>
            <person name="Li R."/>
            <person name="Lin C.F."/>
            <person name="Lin M.F."/>
            <person name="Lindblad-Toh K."/>
            <person name="Llopart A."/>
            <person name="Long M."/>
            <person name="Low L."/>
            <person name="Lozovsky E."/>
            <person name="Lu J."/>
            <person name="Luo M."/>
            <person name="Machado C.A."/>
            <person name="Makalowski W."/>
            <person name="Marzo M."/>
            <person name="Matsuda M."/>
            <person name="Matzkin L."/>
            <person name="McAllister B."/>
            <person name="McBride C.S."/>
            <person name="McKernan B."/>
            <person name="McKernan K."/>
            <person name="Mendez-Lago M."/>
            <person name="Minx P."/>
            <person name="Mollenhauer M.U."/>
            <person name="Montooth K."/>
            <person name="Mount S.M."/>
            <person name="Mu X."/>
            <person name="Myers E."/>
            <person name="Negre B."/>
            <person name="Newfeld S."/>
            <person name="Nielsen R."/>
            <person name="Noor M.A."/>
            <person name="O'Grady P."/>
            <person name="Pachter L."/>
            <person name="Papaceit M."/>
            <person name="Parisi M.J."/>
            <person name="Parisi M."/>
            <person name="Parts L."/>
            <person name="Pedersen J.S."/>
            <person name="Pesole G."/>
            <person name="Phillippy A.M."/>
            <person name="Ponting C.P."/>
            <person name="Pop M."/>
            <person name="Porcelli D."/>
            <person name="Powell J.R."/>
            <person name="Prohaska S."/>
            <person name="Pruitt K."/>
            <person name="Puig M."/>
            <person name="Quesneville H."/>
            <person name="Ram K.R."/>
            <person name="Rand D."/>
            <person name="Rasmussen M.D."/>
            <person name="Reed L.K."/>
            <person name="Reenan R."/>
            <person name="Reily A."/>
            <person name="Remington K.A."/>
            <person name="Rieger T.T."/>
            <person name="Ritchie M.G."/>
            <person name="Robin C."/>
            <person name="Rogers Y.H."/>
            <person name="Rohde C."/>
            <person name="Rozas J."/>
            <person name="Rubenfield M.J."/>
            <person name="Ruiz A."/>
            <person name="Russo S."/>
            <person name="Salzberg S.L."/>
            <person name="Sanchez-Gracia A."/>
            <person name="Saranga D.J."/>
            <person name="Sato H."/>
            <person name="Schaeffer S.W."/>
            <person name="Schatz M.C."/>
            <person name="Schlenke T."/>
            <person name="Schwartz R."/>
            <person name="Segarra C."/>
            <person name="Singh R.S."/>
            <person name="Sirot L."/>
            <person name="Sirota M."/>
            <person name="Sisneros N.B."/>
            <person name="Smith C.D."/>
            <person name="Smith T.F."/>
            <person name="Spieth J."/>
            <person name="Stage D.E."/>
            <person name="Stark A."/>
            <person name="Stephan W."/>
            <person name="Strausberg R.L."/>
            <person name="Strempel S."/>
            <person name="Sturgill D."/>
            <person name="Sutton G."/>
            <person name="Sutton G.G."/>
            <person name="Tao W."/>
            <person name="Teichmann S."/>
            <person name="Tobari Y.N."/>
            <person name="Tomimura Y."/>
            <person name="Tsolas J.M."/>
            <person name="Valente V.L."/>
            <person name="Venter E."/>
            <person name="Venter J.C."/>
            <person name="Vicario S."/>
            <person name="Vieira F.G."/>
            <person name="Vilella A.J."/>
            <person name="Villasante A."/>
            <person name="Walenz B."/>
            <person name="Wang J."/>
            <person name="Wasserman M."/>
            <person name="Watts T."/>
            <person name="Wilson D."/>
            <person name="Wilson R.K."/>
            <person name="Wing R.A."/>
            <person name="Wolfner M.F."/>
            <person name="Wong A."/>
            <person name="Wong G.K."/>
            <person name="Wu C.I."/>
            <person name="Wu G."/>
            <person name="Yamamoto D."/>
            <person name="Yang H.P."/>
            <person name="Yang S.P."/>
            <person name="Yorke J.A."/>
            <person name="Yoshida K."/>
            <person name="Zdobnov E."/>
            <person name="Zhang P."/>
            <person name="Zhang Y."/>
            <person name="Zimin A.V."/>
            <person name="Baldwin J."/>
            <person name="Abdouelleil A."/>
            <person name="Abdulkadir J."/>
            <person name="Abebe A."/>
            <person name="Abera B."/>
            <person name="Abreu J."/>
            <person name="Acer S.C."/>
            <person name="Aftuck L."/>
            <person name="Alexander A."/>
            <person name="An P."/>
            <person name="Anderson E."/>
            <person name="Anderson S."/>
            <person name="Arachi H."/>
            <person name="Azer M."/>
            <person name="Bachantsang P."/>
            <person name="Barry A."/>
            <person name="Bayul T."/>
            <person name="Berlin A."/>
            <person name="Bessette D."/>
            <person name="Bloom T."/>
            <person name="Blye J."/>
            <person name="Boguslavskiy L."/>
            <person name="Bonnet C."/>
            <person name="Boukhgalter B."/>
            <person name="Bourzgui I."/>
            <person name="Brown A."/>
            <person name="Cahill P."/>
            <person name="Channer S."/>
            <person name="Cheshatsang Y."/>
            <person name="Chuda L."/>
            <person name="Citroen M."/>
            <person name="Collymore A."/>
            <person name="Cooke P."/>
            <person name="Costello M."/>
            <person name="D'Aco K."/>
            <person name="Daza R."/>
            <person name="De Haan G."/>
            <person name="DeGray S."/>
            <person name="DeMaso C."/>
            <person name="Dhargay N."/>
            <person name="Dooley K."/>
            <person name="Dooley E."/>
            <person name="Doricent M."/>
            <person name="Dorje P."/>
            <person name="Dorjee K."/>
            <person name="Dupes A."/>
            <person name="Elong R."/>
            <person name="Falk J."/>
            <person name="Farina A."/>
            <person name="Faro S."/>
            <person name="Ferguson D."/>
            <person name="Fisher S."/>
            <person name="Foley C.D."/>
            <person name="Franke A."/>
            <person name="Friedrich D."/>
            <person name="Gadbois L."/>
            <person name="Gearin G."/>
            <person name="Gearin C.R."/>
            <person name="Giannoukos G."/>
            <person name="Goode T."/>
            <person name="Graham J."/>
            <person name="Grandbois E."/>
            <person name="Grewal S."/>
            <person name="Gyaltsen K."/>
            <person name="Hafez N."/>
            <person name="Hagos B."/>
            <person name="Hall J."/>
            <person name="Henson C."/>
            <person name="Hollinger A."/>
            <person name="Honan T."/>
            <person name="Huard M.D."/>
            <person name="Hughes L."/>
            <person name="Hurhula B."/>
            <person name="Husby M.E."/>
            <person name="Kamat A."/>
            <person name="Kanga B."/>
            <person name="Kashin S."/>
            <person name="Khazanovich D."/>
            <person name="Kisner P."/>
            <person name="Lance K."/>
            <person name="Lara M."/>
            <person name="Lee W."/>
            <person name="Lennon N."/>
            <person name="Letendre F."/>
            <person name="LeVine R."/>
            <person name="Lipovsky A."/>
            <person name="Liu X."/>
            <person name="Liu J."/>
            <person name="Liu S."/>
            <person name="Lokyitsang T."/>
            <person name="Lokyitsang Y."/>
            <person name="Lubonja R."/>
            <person name="Lui A."/>
            <person name="MacDonald P."/>
            <person name="Magnisalis V."/>
            <person name="Maru K."/>
            <person name="Matthews C."/>
            <person name="McCusker W."/>
            <person name="McDonough S."/>
            <person name="Mehta T."/>
            <person name="Meldrim J."/>
            <person name="Meneus L."/>
            <person name="Mihai O."/>
            <person name="Mihalev A."/>
            <person name="Mihova T."/>
            <person name="Mittelman R."/>
            <person name="Mlenga V."/>
            <person name="Montmayeur A."/>
            <person name="Mulrain L."/>
            <person name="Navidi A."/>
            <person name="Naylor J."/>
            <person name="Negash T."/>
            <person name="Nguyen T."/>
            <person name="Nguyen N."/>
            <person name="Nicol R."/>
            <person name="Norbu C."/>
            <person name="Norbu N."/>
            <person name="Novod N."/>
            <person name="O'Neill B."/>
            <person name="Osman S."/>
            <person name="Markiewicz E."/>
            <person name="Oyono O.L."/>
            <person name="Patti C."/>
            <person name="Phunkhang P."/>
            <person name="Pierre F."/>
            <person name="Priest M."/>
            <person name="Raghuraman S."/>
            <person name="Rege F."/>
            <person name="Reyes R."/>
            <person name="Rise C."/>
            <person name="Rogov P."/>
            <person name="Ross K."/>
            <person name="Ryan E."/>
            <person name="Settipalli S."/>
            <person name="Shea T."/>
            <person name="Sherpa N."/>
            <person name="Shi L."/>
            <person name="Shih D."/>
            <person name="Sparrow T."/>
            <person name="Spaulding J."/>
            <person name="Stalker J."/>
            <person name="Stange-Thomann N."/>
            <person name="Stavropoulos S."/>
            <person name="Stone C."/>
            <person name="Strader C."/>
            <person name="Tesfaye S."/>
            <person name="Thomson T."/>
            <person name="Thoulutsang Y."/>
            <person name="Thoulutsang D."/>
            <person name="Topham K."/>
            <person name="Topping I."/>
            <person name="Tsamla T."/>
            <person name="Vassiliev H."/>
            <person name="Vo A."/>
            <person name="Wangchuk T."/>
            <person name="Wangdi T."/>
            <person name="Weiand M."/>
            <person name="Wilkinson J."/>
            <person name="Wilson A."/>
            <person name="Yadav S."/>
            <person name="Young G."/>
            <person name="Yu Q."/>
            <person name="Zembek L."/>
            <person name="Zhong D."/>
            <person name="Zimmer A."/>
            <person name="Zwirko Z."/>
            <person name="Jaffe D.B."/>
            <person name="Alvarez P."/>
            <person name="Brockman W."/>
            <person name="Butler J."/>
            <person name="Chin C."/>
            <person name="Gnerre S."/>
            <person name="Grabherr M."/>
            <person name="Kleber M."/>
            <person name="Mauceli E."/>
            <person name="MacCallum I."/>
        </authorList>
    </citation>
    <scope>NUCLEOTIDE SEQUENCE [LARGE SCALE GENOMIC DNA]</scope>
    <source>
        <strain evidence="11">Tucson 14030-0811.24</strain>
    </source>
</reference>
<dbReference type="InterPro" id="IPR052192">
    <property type="entry name" value="Insect_Ionotropic_Sensory_Rcpt"/>
</dbReference>
<dbReference type="PANTHER" id="PTHR42643">
    <property type="entry name" value="IONOTROPIC RECEPTOR 20A-RELATED"/>
    <property type="match status" value="1"/>
</dbReference>
<organism evidence="10 11">
    <name type="scientific">Drosophila willistoni</name>
    <name type="common">Fruit fly</name>
    <dbReference type="NCBI Taxonomy" id="7260"/>
    <lineage>
        <taxon>Eukaryota</taxon>
        <taxon>Metazoa</taxon>
        <taxon>Ecdysozoa</taxon>
        <taxon>Arthropoda</taxon>
        <taxon>Hexapoda</taxon>
        <taxon>Insecta</taxon>
        <taxon>Pterygota</taxon>
        <taxon>Neoptera</taxon>
        <taxon>Endopterygota</taxon>
        <taxon>Diptera</taxon>
        <taxon>Brachycera</taxon>
        <taxon>Muscomorpha</taxon>
        <taxon>Ephydroidea</taxon>
        <taxon>Drosophilidae</taxon>
        <taxon>Drosophila</taxon>
        <taxon>Sophophora</taxon>
    </lineage>
</organism>
<dbReference type="AlphaFoldDB" id="A0A0Q9WQC3"/>
<keyword evidence="7" id="KW-0325">Glycoprotein</keyword>
<evidence type="ECO:0000256" key="6">
    <source>
        <dbReference type="ARBA" id="ARBA00023170"/>
    </source>
</evidence>
<evidence type="ECO:0000313" key="11">
    <source>
        <dbReference type="Proteomes" id="UP000007798"/>
    </source>
</evidence>
<feature type="chain" id="PRO_5006386985" description="Ionotropic glutamate receptor C-terminal domain-containing protein" evidence="9">
    <location>
        <begin position="27"/>
        <end position="614"/>
    </location>
</feature>
<feature type="transmembrane region" description="Helical" evidence="8">
    <location>
        <begin position="340"/>
        <end position="363"/>
    </location>
</feature>
<dbReference type="EMBL" id="CH963850">
    <property type="protein sequence ID" value="KRF98153.1"/>
    <property type="molecule type" value="Genomic_DNA"/>
</dbReference>
<comment type="subcellular location">
    <subcellularLocation>
        <location evidence="1">Cell membrane</location>
        <topology evidence="1">Multi-pass membrane protein</topology>
    </subcellularLocation>
</comment>
<keyword evidence="6" id="KW-0675">Receptor</keyword>
<dbReference type="KEGG" id="dwi:26528754"/>
<dbReference type="GO" id="GO:0005886">
    <property type="term" value="C:plasma membrane"/>
    <property type="evidence" value="ECO:0007669"/>
    <property type="project" value="UniProtKB-SubCell"/>
</dbReference>
<feature type="transmembrane region" description="Helical" evidence="8">
    <location>
        <begin position="588"/>
        <end position="610"/>
    </location>
</feature>
<accession>A0A0Q9WQC3</accession>
<evidence type="ECO:0000313" key="10">
    <source>
        <dbReference type="EMBL" id="KRF98153.1"/>
    </source>
</evidence>
<evidence type="ECO:0000256" key="3">
    <source>
        <dbReference type="ARBA" id="ARBA00022692"/>
    </source>
</evidence>
<keyword evidence="9" id="KW-0732">Signal</keyword>
<evidence type="ECO:0000256" key="1">
    <source>
        <dbReference type="ARBA" id="ARBA00004651"/>
    </source>
</evidence>
<feature type="signal peptide" evidence="9">
    <location>
        <begin position="1"/>
        <end position="26"/>
    </location>
</feature>
<evidence type="ECO:0000256" key="9">
    <source>
        <dbReference type="SAM" id="SignalP"/>
    </source>
</evidence>
<evidence type="ECO:0000256" key="5">
    <source>
        <dbReference type="ARBA" id="ARBA00023136"/>
    </source>
</evidence>
<sequence>MLGHIPLQSWLRLLELLALLFSGISSSPIFAIEAERNISGFIHNVIKHLHSREAFESFVIFETNRDLLGPPHIIHQSLEYLLVTDLGVPIVNWGLRPNVSLRHLLGYRSMVFVPIGSVLPSEEPVLRVLTDALSGLQLNQLLFIYRGLKNYPPSRKQLKSFFNWCWQNKFLNVLMILHRIGLLNVNGNFKINTYHEVMSYTPFPVVTLLNMTGRHYNGFGIVHNVRGYEFHTPVFQDAPTVFQLSDGRLSGNVGVLFSGYVHHIKGRLSLRRIPNVNRYNYHDHTLLAAARGEIEMGVHPYSQMVPHSELTAGSFPLGTTNACLMVPWQRQSPPARFMKFAIHVNGCFLLVLLLAMMVTWQLWANDGSRGIYLAFAVFYLQSLQTSIFQRLTDAYKCIHVAALLAAFVLWTMRMGNLSSIFSAQVGGPQIDTVQDFLESPLRIMLTSSEVSMYFTANRLPSALKHRLLVVNSSTLIHHLNTLNTSFAYCSNAEHSQFLQLQQRRLRRPLFRLASPNLCTPTYFLRFPIQNNSPFEQSFYRFYIFAQQFGFWRYWRLDSYRKSIEMGLVPVLEDSDEPFKKLTLSDFQLLLKMYIASLMGCSLILLGEIMWNRCR</sequence>
<dbReference type="OrthoDB" id="8027954at2759"/>
<keyword evidence="4 8" id="KW-1133">Transmembrane helix</keyword>
<evidence type="ECO:0000256" key="8">
    <source>
        <dbReference type="SAM" id="Phobius"/>
    </source>
</evidence>
<protein>
    <recommendedName>
        <fullName evidence="12">Ionotropic glutamate receptor C-terminal domain-containing protein</fullName>
    </recommendedName>
</protein>
<name>A0A0Q9WQC3_DROWI</name>
<dbReference type="PANTHER" id="PTHR42643:SF39">
    <property type="entry name" value="IONOTROPIC RECEPTOR 56A-RELATED"/>
    <property type="match status" value="1"/>
</dbReference>
<evidence type="ECO:0000256" key="4">
    <source>
        <dbReference type="ARBA" id="ARBA00022989"/>
    </source>
</evidence>
<keyword evidence="3 8" id="KW-0812">Transmembrane</keyword>
<feature type="transmembrane region" description="Helical" evidence="8">
    <location>
        <begin position="370"/>
        <end position="388"/>
    </location>
</feature>
<dbReference type="Proteomes" id="UP000007798">
    <property type="component" value="Unassembled WGS sequence"/>
</dbReference>
<evidence type="ECO:0000256" key="2">
    <source>
        <dbReference type="ARBA" id="ARBA00022475"/>
    </source>
</evidence>
<dbReference type="InParanoid" id="A0A0Q9WQC3"/>
<proteinExistence type="predicted"/>
<evidence type="ECO:0000256" key="7">
    <source>
        <dbReference type="ARBA" id="ARBA00023180"/>
    </source>
</evidence>
<keyword evidence="2" id="KW-1003">Cell membrane</keyword>
<gene>
    <name evidence="10" type="primary">Dwil\GK26752</name>
    <name evidence="10" type="ORF">Dwil_GK26752</name>
</gene>
<keyword evidence="11" id="KW-1185">Reference proteome</keyword>